<dbReference type="AlphaFoldDB" id="A0A9P9JD79"/>
<feature type="region of interest" description="Disordered" evidence="1">
    <location>
        <begin position="1"/>
        <end position="20"/>
    </location>
</feature>
<reference evidence="2" key="1">
    <citation type="journal article" date="2021" name="Nat. Commun.">
        <title>Genetic determinants of endophytism in the Arabidopsis root mycobiome.</title>
        <authorList>
            <person name="Mesny F."/>
            <person name="Miyauchi S."/>
            <person name="Thiergart T."/>
            <person name="Pickel B."/>
            <person name="Atanasova L."/>
            <person name="Karlsson M."/>
            <person name="Huettel B."/>
            <person name="Barry K.W."/>
            <person name="Haridas S."/>
            <person name="Chen C."/>
            <person name="Bauer D."/>
            <person name="Andreopoulos W."/>
            <person name="Pangilinan J."/>
            <person name="LaButti K."/>
            <person name="Riley R."/>
            <person name="Lipzen A."/>
            <person name="Clum A."/>
            <person name="Drula E."/>
            <person name="Henrissat B."/>
            <person name="Kohler A."/>
            <person name="Grigoriev I.V."/>
            <person name="Martin F.M."/>
            <person name="Hacquard S."/>
        </authorList>
    </citation>
    <scope>NUCLEOTIDE SEQUENCE</scope>
    <source>
        <strain evidence="2">MPI-CAGE-AT-0147</strain>
    </source>
</reference>
<feature type="compositionally biased region" description="Gly residues" evidence="1">
    <location>
        <begin position="1"/>
        <end position="10"/>
    </location>
</feature>
<gene>
    <name evidence="2" type="ORF">EDB81DRAFT_334474</name>
</gene>
<protein>
    <submittedName>
        <fullName evidence="2">Uncharacterized protein</fullName>
    </submittedName>
</protein>
<dbReference type="OrthoDB" id="4932428at2759"/>
<dbReference type="Proteomes" id="UP000738349">
    <property type="component" value="Unassembled WGS sequence"/>
</dbReference>
<sequence>MSSRRSGGGSSSRSGRGRTSVKSMIKSLNNHSVNTLTELCRIERIAAACEDEADAKAFQEPMTAAWVHYVTSSQLLLELRGFTNNYPMTADIVHDAVTRVRADPHSNRSWNLAWLCLNKMRDDGLIEGYAEVEASKQEMWGSTLPTQEEVQQLAACFEYEWNVAVDTMLRHWQTPPSWY</sequence>
<comment type="caution">
    <text evidence="2">The sequence shown here is derived from an EMBL/GenBank/DDBJ whole genome shotgun (WGS) entry which is preliminary data.</text>
</comment>
<dbReference type="EMBL" id="JAGMUV010000004">
    <property type="protein sequence ID" value="KAH7161153.1"/>
    <property type="molecule type" value="Genomic_DNA"/>
</dbReference>
<keyword evidence="3" id="KW-1185">Reference proteome</keyword>
<accession>A0A9P9JD79</accession>
<organism evidence="2 3">
    <name type="scientific">Dactylonectria macrodidyma</name>
    <dbReference type="NCBI Taxonomy" id="307937"/>
    <lineage>
        <taxon>Eukaryota</taxon>
        <taxon>Fungi</taxon>
        <taxon>Dikarya</taxon>
        <taxon>Ascomycota</taxon>
        <taxon>Pezizomycotina</taxon>
        <taxon>Sordariomycetes</taxon>
        <taxon>Hypocreomycetidae</taxon>
        <taxon>Hypocreales</taxon>
        <taxon>Nectriaceae</taxon>
        <taxon>Dactylonectria</taxon>
    </lineage>
</organism>
<evidence type="ECO:0000313" key="2">
    <source>
        <dbReference type="EMBL" id="KAH7161153.1"/>
    </source>
</evidence>
<name>A0A9P9JD79_9HYPO</name>
<evidence type="ECO:0000313" key="3">
    <source>
        <dbReference type="Proteomes" id="UP000738349"/>
    </source>
</evidence>
<evidence type="ECO:0000256" key="1">
    <source>
        <dbReference type="SAM" id="MobiDB-lite"/>
    </source>
</evidence>
<proteinExistence type="predicted"/>